<evidence type="ECO:0000313" key="4">
    <source>
        <dbReference type="Proteomes" id="UP000541444"/>
    </source>
</evidence>
<comment type="caution">
    <text evidence="3">The sequence shown here is derived from an EMBL/GenBank/DDBJ whole genome shotgun (WGS) entry which is preliminary data.</text>
</comment>
<gene>
    <name evidence="3" type="ORF">GIB67_008450</name>
</gene>
<accession>A0A7J7N548</accession>
<organism evidence="3 4">
    <name type="scientific">Kingdonia uniflora</name>
    <dbReference type="NCBI Taxonomy" id="39325"/>
    <lineage>
        <taxon>Eukaryota</taxon>
        <taxon>Viridiplantae</taxon>
        <taxon>Streptophyta</taxon>
        <taxon>Embryophyta</taxon>
        <taxon>Tracheophyta</taxon>
        <taxon>Spermatophyta</taxon>
        <taxon>Magnoliopsida</taxon>
        <taxon>Ranunculales</taxon>
        <taxon>Circaeasteraceae</taxon>
        <taxon>Kingdonia</taxon>
    </lineage>
</organism>
<proteinExistence type="inferred from homology"/>
<name>A0A7J7N548_9MAGN</name>
<dbReference type="PANTHER" id="PTHR44169:SF5">
    <property type="entry name" value="ENOYL-(ACYL CARRIER) REDUCTASE"/>
    <property type="match status" value="1"/>
</dbReference>
<comment type="similarity">
    <text evidence="1">Belongs to the short-chain dehydrogenases/reductases (SDR) family.</text>
</comment>
<sequence>MSDKKVVLITGCAKGGIDYEYCKAFAEKNCHVFASDIRSRTHELPTESNIEGLELDVSSDVELDNCAHIPFML</sequence>
<dbReference type="GO" id="GO:0016491">
    <property type="term" value="F:oxidoreductase activity"/>
    <property type="evidence" value="ECO:0007669"/>
    <property type="project" value="UniProtKB-KW"/>
</dbReference>
<dbReference type="InterPro" id="IPR036291">
    <property type="entry name" value="NAD(P)-bd_dom_sf"/>
</dbReference>
<dbReference type="OrthoDB" id="2102561at2759"/>
<evidence type="ECO:0000313" key="3">
    <source>
        <dbReference type="EMBL" id="KAF6162321.1"/>
    </source>
</evidence>
<keyword evidence="2" id="KW-0560">Oxidoreductase</keyword>
<keyword evidence="4" id="KW-1185">Reference proteome</keyword>
<dbReference type="Proteomes" id="UP000541444">
    <property type="component" value="Unassembled WGS sequence"/>
</dbReference>
<protein>
    <submittedName>
        <fullName evidence="3">Uncharacterized protein</fullName>
    </submittedName>
</protein>
<dbReference type="Gene3D" id="3.40.50.720">
    <property type="entry name" value="NAD(P)-binding Rossmann-like Domain"/>
    <property type="match status" value="1"/>
</dbReference>
<dbReference type="SUPFAM" id="SSF51735">
    <property type="entry name" value="NAD(P)-binding Rossmann-fold domains"/>
    <property type="match status" value="1"/>
</dbReference>
<evidence type="ECO:0000256" key="1">
    <source>
        <dbReference type="ARBA" id="ARBA00006484"/>
    </source>
</evidence>
<dbReference type="AlphaFoldDB" id="A0A7J7N548"/>
<dbReference type="PANTHER" id="PTHR44169">
    <property type="entry name" value="NADPH-DEPENDENT 1-ACYLDIHYDROXYACETONE PHOSPHATE REDUCTASE"/>
    <property type="match status" value="1"/>
</dbReference>
<dbReference type="EMBL" id="JACGCM010001055">
    <property type="protein sequence ID" value="KAF6162321.1"/>
    <property type="molecule type" value="Genomic_DNA"/>
</dbReference>
<evidence type="ECO:0000256" key="2">
    <source>
        <dbReference type="ARBA" id="ARBA00023002"/>
    </source>
</evidence>
<reference evidence="3 4" key="1">
    <citation type="journal article" date="2020" name="IScience">
        <title>Genome Sequencing of the Endangered Kingdonia uniflora (Circaeasteraceae, Ranunculales) Reveals Potential Mechanisms of Evolutionary Specialization.</title>
        <authorList>
            <person name="Sun Y."/>
            <person name="Deng T."/>
            <person name="Zhang A."/>
            <person name="Moore M.J."/>
            <person name="Landis J.B."/>
            <person name="Lin N."/>
            <person name="Zhang H."/>
            <person name="Zhang X."/>
            <person name="Huang J."/>
            <person name="Zhang X."/>
            <person name="Sun H."/>
            <person name="Wang H."/>
        </authorList>
    </citation>
    <scope>NUCLEOTIDE SEQUENCE [LARGE SCALE GENOMIC DNA]</scope>
    <source>
        <strain evidence="3">TB1705</strain>
        <tissue evidence="3">Leaf</tissue>
    </source>
</reference>
<dbReference type="GO" id="GO:0005783">
    <property type="term" value="C:endoplasmic reticulum"/>
    <property type="evidence" value="ECO:0007669"/>
    <property type="project" value="TreeGrafter"/>
</dbReference>